<dbReference type="Gene3D" id="1.10.8.10">
    <property type="entry name" value="DNA helicase RuvA subunit, C-terminal domain"/>
    <property type="match status" value="1"/>
</dbReference>
<evidence type="ECO:0008006" key="2">
    <source>
        <dbReference type="Google" id="ProtNLM"/>
    </source>
</evidence>
<dbReference type="AlphaFoldDB" id="A5AM89"/>
<reference evidence="1" key="1">
    <citation type="journal article" date="2007" name="PLoS ONE">
        <title>The first genome sequence of an elite grapevine cultivar (Pinot noir Vitis vinifera L.): coping with a highly heterozygous genome.</title>
        <authorList>
            <person name="Velasco R."/>
            <person name="Zharkikh A."/>
            <person name="Troggio M."/>
            <person name="Cartwright D.A."/>
            <person name="Cestaro A."/>
            <person name="Pruss D."/>
            <person name="Pindo M."/>
            <person name="FitzGerald L.M."/>
            <person name="Vezzulli S."/>
            <person name="Reid J."/>
            <person name="Malacarne G."/>
            <person name="Iliev D."/>
            <person name="Coppola G."/>
            <person name="Wardell B."/>
            <person name="Micheletti D."/>
            <person name="Macalma T."/>
            <person name="Facci M."/>
            <person name="Mitchell J.T."/>
            <person name="Perazzolli M."/>
            <person name="Eldredge G."/>
            <person name="Gatto P."/>
            <person name="Oyzerski R."/>
            <person name="Moretto M."/>
            <person name="Gutin N."/>
            <person name="Stefanini M."/>
            <person name="Chen Y."/>
            <person name="Segala C."/>
            <person name="Davenport C."/>
            <person name="Dematte L."/>
            <person name="Mraz A."/>
            <person name="Battilana J."/>
            <person name="Stormo K."/>
            <person name="Costa F."/>
            <person name="Tao Q."/>
            <person name="Si-Ammour A."/>
            <person name="Harkins T."/>
            <person name="Lackey A."/>
            <person name="Perbost C."/>
            <person name="Taillon B."/>
            <person name="Stella A."/>
            <person name="Solovyev V."/>
            <person name="Fawcett J.A."/>
            <person name="Sterck L."/>
            <person name="Vandepoele K."/>
            <person name="Grando S.M."/>
            <person name="Toppo S."/>
            <person name="Moser C."/>
            <person name="Lanchbury J."/>
            <person name="Bogden R."/>
            <person name="Skolnick M."/>
            <person name="Sgaramella V."/>
            <person name="Bhatnagar S.K."/>
            <person name="Fontana P."/>
            <person name="Gutin A."/>
            <person name="Van de Peer Y."/>
            <person name="Salamini F."/>
            <person name="Viola R."/>
        </authorList>
    </citation>
    <scope>NUCLEOTIDE SEQUENCE</scope>
</reference>
<dbReference type="ExpressionAtlas" id="A5AM89">
    <property type="expression patterns" value="baseline and differential"/>
</dbReference>
<protein>
    <recommendedName>
        <fullName evidence="2">UBA domain-containing protein</fullName>
    </recommendedName>
</protein>
<sequence>MKPLSQLLEPNFLHLRLLDQSFHIYIEIRHSTGYLASDDHIFMFLVRTSAQLLVHGTVLSIHVVVVKYGFEHNPHGQSGSIYTYAGLGGLAACHQTFSSIGEPDLDSEQLVDSQHSSEATNEEIGDGEDFSGIEMFAAAACNNSIEVDLEAIGNEPITKIVTDGANNVELAMEWLFSHPEETQEDDELARALAMSFGNSRSDTKEEVANESIQPLEGIIQLAPVEDLLSTRMKLPQTKEPQVFPVRDLLVTICSQNDGQYKSSVITFIIDRMKLRGLTSESGNESSSHCFLNLHVQSPFAAKTIERFTWTLSSSIFSFCSESLKAIFWCAISHHVNNELQAPKIRASLFMSLTNALERITPASSFIESDHTPSLIPSNSMPSLTPLNSTLSKFFSSSLTQEQFSTSSDTMSLFVKATLPSYSALVNSNNANMPSFPSSYQGVNTIEAPITGKIVSDLVSVPPIHPLHHSASAIGGSTSGLLLTLPPTLLTLDQLAQPMSSMLSSSQNLYPGQTDKFAPTSTSPDTLSTTSTLTFQAPFVAIVNLCSTVSEVYYAVH</sequence>
<name>A5AM89_VITVI</name>
<organism evidence="1">
    <name type="scientific">Vitis vinifera</name>
    <name type="common">Grape</name>
    <dbReference type="NCBI Taxonomy" id="29760"/>
    <lineage>
        <taxon>Eukaryota</taxon>
        <taxon>Viridiplantae</taxon>
        <taxon>Streptophyta</taxon>
        <taxon>Embryophyta</taxon>
        <taxon>Tracheophyta</taxon>
        <taxon>Spermatophyta</taxon>
        <taxon>Magnoliopsida</taxon>
        <taxon>eudicotyledons</taxon>
        <taxon>Gunneridae</taxon>
        <taxon>Pentapetalae</taxon>
        <taxon>rosids</taxon>
        <taxon>Vitales</taxon>
        <taxon>Vitaceae</taxon>
        <taxon>Viteae</taxon>
        <taxon>Vitis</taxon>
    </lineage>
</organism>
<proteinExistence type="predicted"/>
<dbReference type="EMBL" id="AM429997">
    <property type="protein sequence ID" value="CAN78068.1"/>
    <property type="molecule type" value="Genomic_DNA"/>
</dbReference>
<gene>
    <name evidence="1" type="ORF">VITISV_029598</name>
</gene>
<accession>A5AM89</accession>
<evidence type="ECO:0000313" key="1">
    <source>
        <dbReference type="EMBL" id="CAN78068.1"/>
    </source>
</evidence>